<dbReference type="RefSeq" id="WP_311664648.1">
    <property type="nucleotide sequence ID" value="NZ_JAVRHT010000032.1"/>
</dbReference>
<feature type="domain" description="Penicillin-binding protein transpeptidase" evidence="2">
    <location>
        <begin position="54"/>
        <end position="290"/>
    </location>
</feature>
<dbReference type="InterPro" id="IPR012338">
    <property type="entry name" value="Beta-lactam/transpept-like"/>
</dbReference>
<dbReference type="InterPro" id="IPR001460">
    <property type="entry name" value="PCN-bd_Tpept"/>
</dbReference>
<keyword evidence="4" id="KW-1185">Reference proteome</keyword>
<dbReference type="Gene3D" id="3.40.710.10">
    <property type="entry name" value="DD-peptidase/beta-lactamase superfamily"/>
    <property type="match status" value="1"/>
</dbReference>
<accession>A0ABU3BTK2</accession>
<organism evidence="3 4">
    <name type="scientific">Rubrivirga litoralis</name>
    <dbReference type="NCBI Taxonomy" id="3075598"/>
    <lineage>
        <taxon>Bacteria</taxon>
        <taxon>Pseudomonadati</taxon>
        <taxon>Rhodothermota</taxon>
        <taxon>Rhodothermia</taxon>
        <taxon>Rhodothermales</taxon>
        <taxon>Rubricoccaceae</taxon>
        <taxon>Rubrivirga</taxon>
    </lineage>
</organism>
<evidence type="ECO:0000259" key="2">
    <source>
        <dbReference type="Pfam" id="PF00905"/>
    </source>
</evidence>
<evidence type="ECO:0000313" key="3">
    <source>
        <dbReference type="EMBL" id="MDT0632603.1"/>
    </source>
</evidence>
<dbReference type="Pfam" id="PF00905">
    <property type="entry name" value="Transpeptidase"/>
    <property type="match status" value="1"/>
</dbReference>
<protein>
    <submittedName>
        <fullName evidence="3">Penicillin-binding transpeptidase domain-containing protein</fullName>
    </submittedName>
</protein>
<sequence>MRLLLTALIIAACGSPPRPEPATAPPAAHAAAGGVADTVRADWGGAFERRGLTGTFVLYEPGAGRNPPGRNPPGRNPPGRTSRYNPDRAAERFVPASTFKLYNALVALETGVVGDPDSAFAWDGVERSVPAWNRDQSLRDGMRNSTVWLYQRVARRVGAGRYRAAFAREPYGNGLVGDSVETFWLLGPLAVSADEEVAFVDGLRRGALAFSPETQAAVRDLAPVLVDTAGVRLRAKTGLALRAGRPDLGWLIGWVERPDGDVVFALNAEAAGAGAADLVPARLAVAREILEGEGLLPRPAR</sequence>
<feature type="region of interest" description="Disordered" evidence="1">
    <location>
        <begin position="60"/>
        <end position="86"/>
    </location>
</feature>
<name>A0ABU3BTK2_9BACT</name>
<dbReference type="SUPFAM" id="SSF56601">
    <property type="entry name" value="beta-lactamase/transpeptidase-like"/>
    <property type="match status" value="1"/>
</dbReference>
<dbReference type="Proteomes" id="UP001267426">
    <property type="component" value="Unassembled WGS sequence"/>
</dbReference>
<gene>
    <name evidence="3" type="ORF">RM540_12655</name>
</gene>
<proteinExistence type="predicted"/>
<comment type="caution">
    <text evidence="3">The sequence shown here is derived from an EMBL/GenBank/DDBJ whole genome shotgun (WGS) entry which is preliminary data.</text>
</comment>
<evidence type="ECO:0000256" key="1">
    <source>
        <dbReference type="SAM" id="MobiDB-lite"/>
    </source>
</evidence>
<evidence type="ECO:0000313" key="4">
    <source>
        <dbReference type="Proteomes" id="UP001267426"/>
    </source>
</evidence>
<dbReference type="EMBL" id="JAVRHT010000032">
    <property type="protein sequence ID" value="MDT0632603.1"/>
    <property type="molecule type" value="Genomic_DNA"/>
</dbReference>
<reference evidence="3 4" key="1">
    <citation type="submission" date="2023-09" db="EMBL/GenBank/DDBJ databases">
        <authorList>
            <person name="Rey-Velasco X."/>
        </authorList>
    </citation>
    <scope>NUCLEOTIDE SEQUENCE [LARGE SCALE GENOMIC DNA]</scope>
    <source>
        <strain evidence="3 4">F394</strain>
    </source>
</reference>